<dbReference type="InterPro" id="IPR013783">
    <property type="entry name" value="Ig-like_fold"/>
</dbReference>
<accession>A0A419WX54</accession>
<dbReference type="InterPro" id="IPR021615">
    <property type="entry name" value="Omp28"/>
</dbReference>
<dbReference type="AlphaFoldDB" id="A0A419WX54"/>
<dbReference type="EMBL" id="RAPQ01000010">
    <property type="protein sequence ID" value="RKE00073.1"/>
    <property type="molecule type" value="Genomic_DNA"/>
</dbReference>
<evidence type="ECO:0000256" key="2">
    <source>
        <dbReference type="SAM" id="SignalP"/>
    </source>
</evidence>
<dbReference type="Gene3D" id="3.40.30.10">
    <property type="entry name" value="Glutaredoxin"/>
    <property type="match status" value="1"/>
</dbReference>
<feature type="region of interest" description="Disordered" evidence="1">
    <location>
        <begin position="26"/>
        <end position="52"/>
    </location>
</feature>
<evidence type="ECO:0000256" key="1">
    <source>
        <dbReference type="SAM" id="MobiDB-lite"/>
    </source>
</evidence>
<dbReference type="Gene3D" id="2.60.40.10">
    <property type="entry name" value="Immunoglobulins"/>
    <property type="match status" value="1"/>
</dbReference>
<dbReference type="RefSeq" id="WP_120240819.1">
    <property type="nucleotide sequence ID" value="NZ_RAPQ01000010.1"/>
</dbReference>
<evidence type="ECO:0000313" key="3">
    <source>
        <dbReference type="EMBL" id="RKE00073.1"/>
    </source>
</evidence>
<name>A0A419WX54_9BACT</name>
<reference evidence="3 4" key="1">
    <citation type="submission" date="2018-09" db="EMBL/GenBank/DDBJ databases">
        <title>Genomic Encyclopedia of Archaeal and Bacterial Type Strains, Phase II (KMG-II): from individual species to whole genera.</title>
        <authorList>
            <person name="Goeker M."/>
        </authorList>
    </citation>
    <scope>NUCLEOTIDE SEQUENCE [LARGE SCALE GENOMIC DNA]</scope>
    <source>
        <strain evidence="3 4">DSM 21950</strain>
    </source>
</reference>
<dbReference type="SUPFAM" id="SSF52833">
    <property type="entry name" value="Thioredoxin-like"/>
    <property type="match status" value="1"/>
</dbReference>
<comment type="caution">
    <text evidence="3">The sequence shown here is derived from an EMBL/GenBank/DDBJ whole genome shotgun (WGS) entry which is preliminary data.</text>
</comment>
<gene>
    <name evidence="3" type="ORF">BXY64_3069</name>
</gene>
<feature type="chain" id="PRO_5019218375" evidence="2">
    <location>
        <begin position="26"/>
        <end position="291"/>
    </location>
</feature>
<keyword evidence="4" id="KW-1185">Reference proteome</keyword>
<keyword evidence="2" id="KW-0732">Signal</keyword>
<dbReference type="InterPro" id="IPR036249">
    <property type="entry name" value="Thioredoxin-like_sf"/>
</dbReference>
<evidence type="ECO:0000313" key="4">
    <source>
        <dbReference type="Proteomes" id="UP000284531"/>
    </source>
</evidence>
<proteinExistence type="predicted"/>
<organism evidence="3 4">
    <name type="scientific">Marinifilum flexuosum</name>
    <dbReference type="NCBI Taxonomy" id="1117708"/>
    <lineage>
        <taxon>Bacteria</taxon>
        <taxon>Pseudomonadati</taxon>
        <taxon>Bacteroidota</taxon>
        <taxon>Bacteroidia</taxon>
        <taxon>Marinilabiliales</taxon>
        <taxon>Marinifilaceae</taxon>
    </lineage>
</organism>
<dbReference type="Pfam" id="PF11551">
    <property type="entry name" value="Omp28"/>
    <property type="match status" value="1"/>
</dbReference>
<protein>
    <submittedName>
        <fullName evidence="3">Thioredoxin</fullName>
    </submittedName>
</protein>
<sequence length="291" mass="32422">MKNFKQCFLLSMLFLGLLISSCSSSGDDSLNPDPEPEPKESRKNSNVSVSSTDAPANYTTKILLEDYTGTWCGWCPGLALEMENAIEQNSNIIGIGIHVGDNMESTYAESLTKKFNVSSYPNAKINRSATWNQNYSSLESYLEKKSNLGIALNASVENEKVKGKIQIGFNSDISESLDYVILLVEDKVKADQKNFYSGNDDFTNHPLYSQPTPLKDYEHANVLRKFATDIFGDIIPEDYTKTGNVCEADFEINLDNYVVDNCYIIAFVLEKGGKNILNVQMVKVGSNQDFD</sequence>
<dbReference type="OrthoDB" id="1042999at2"/>
<dbReference type="Proteomes" id="UP000284531">
    <property type="component" value="Unassembled WGS sequence"/>
</dbReference>
<dbReference type="PROSITE" id="PS51257">
    <property type="entry name" value="PROKAR_LIPOPROTEIN"/>
    <property type="match status" value="1"/>
</dbReference>
<feature type="signal peptide" evidence="2">
    <location>
        <begin position="1"/>
        <end position="25"/>
    </location>
</feature>